<gene>
    <name evidence="2" type="ORF">D9619_000984</name>
</gene>
<evidence type="ECO:0000256" key="1">
    <source>
        <dbReference type="SAM" id="MobiDB-lite"/>
    </source>
</evidence>
<organism evidence="2 3">
    <name type="scientific">Psilocybe cf. subviscida</name>
    <dbReference type="NCBI Taxonomy" id="2480587"/>
    <lineage>
        <taxon>Eukaryota</taxon>
        <taxon>Fungi</taxon>
        <taxon>Dikarya</taxon>
        <taxon>Basidiomycota</taxon>
        <taxon>Agaricomycotina</taxon>
        <taxon>Agaricomycetes</taxon>
        <taxon>Agaricomycetidae</taxon>
        <taxon>Agaricales</taxon>
        <taxon>Agaricineae</taxon>
        <taxon>Strophariaceae</taxon>
        <taxon>Psilocybe</taxon>
    </lineage>
</organism>
<feature type="region of interest" description="Disordered" evidence="1">
    <location>
        <begin position="49"/>
        <end position="271"/>
    </location>
</feature>
<evidence type="ECO:0008006" key="4">
    <source>
        <dbReference type="Google" id="ProtNLM"/>
    </source>
</evidence>
<accession>A0A8H5BGB2</accession>
<feature type="compositionally biased region" description="Low complexity" evidence="1">
    <location>
        <begin position="183"/>
        <end position="200"/>
    </location>
</feature>
<dbReference type="EMBL" id="JAACJJ010000028">
    <property type="protein sequence ID" value="KAF5322533.1"/>
    <property type="molecule type" value="Genomic_DNA"/>
</dbReference>
<dbReference type="OrthoDB" id="3051265at2759"/>
<dbReference type="Proteomes" id="UP000567179">
    <property type="component" value="Unassembled WGS sequence"/>
</dbReference>
<reference evidence="2 3" key="1">
    <citation type="journal article" date="2020" name="ISME J.">
        <title>Uncovering the hidden diversity of litter-decomposition mechanisms in mushroom-forming fungi.</title>
        <authorList>
            <person name="Floudas D."/>
            <person name="Bentzer J."/>
            <person name="Ahren D."/>
            <person name="Johansson T."/>
            <person name="Persson P."/>
            <person name="Tunlid A."/>
        </authorList>
    </citation>
    <scope>NUCLEOTIDE SEQUENCE [LARGE SCALE GENOMIC DNA]</scope>
    <source>
        <strain evidence="2 3">CBS 101986</strain>
    </source>
</reference>
<dbReference type="AlphaFoldDB" id="A0A8H5BGB2"/>
<name>A0A8H5BGB2_9AGAR</name>
<evidence type="ECO:0000313" key="3">
    <source>
        <dbReference type="Proteomes" id="UP000567179"/>
    </source>
</evidence>
<proteinExistence type="predicted"/>
<comment type="caution">
    <text evidence="2">The sequence shown here is derived from an EMBL/GenBank/DDBJ whole genome shotgun (WGS) entry which is preliminary data.</text>
</comment>
<feature type="compositionally biased region" description="Acidic residues" evidence="1">
    <location>
        <begin position="106"/>
        <end position="124"/>
    </location>
</feature>
<protein>
    <recommendedName>
        <fullName evidence="4">Zn(2)-C6 fungal-type domain-containing protein</fullName>
    </recommendedName>
</protein>
<feature type="compositionally biased region" description="Basic and acidic residues" evidence="1">
    <location>
        <begin position="226"/>
        <end position="239"/>
    </location>
</feature>
<sequence length="315" mass="33818">MTKQTHIRSRTAVTNPLRTPLFSSALFSFYHHHPPPPVSVPLTISSNTPTYRTIAPPRPRATDMPRSRSASVDIIPPAGSRQPGGLAAVMEAAYRSNSDNTRRAAEEDDVDDADGEADEIDDDAPPSLPSKKRQPPDFSHMPNAPVPCERCVKSSKPCKGVSGSRCENCKRLKQKCTNSTGPARGKQAGATATATSTKKALPMSKAGTSKAAAGEASTSNLKRKSPPRDEVNGDTHSIDGEGSIDYEEGHEPPPRLNKKRRLSKGTGPTRAQLVKAVTDMEASVRRIQTSVSKEVEKMTGVITSLNAKIKEMGDE</sequence>
<keyword evidence="3" id="KW-1185">Reference proteome</keyword>
<evidence type="ECO:0000313" key="2">
    <source>
        <dbReference type="EMBL" id="KAF5322533.1"/>
    </source>
</evidence>